<comment type="caution">
    <text evidence="2">The sequence shown here is derived from an EMBL/GenBank/DDBJ whole genome shotgun (WGS) entry which is preliminary data.</text>
</comment>
<sequence length="250" mass="28094">MKWYKYFLVVITIVSSFSVVQAEAKSSSWSGEWNRSSYYDGGSLVISRETANSFHVSVSVVSGGHAGYIEGKATYRGNIARLYDTEYKSGCILTFKRTSSHISLQQNQKCAAVAGNGTHFSGEYKKGKVKASKPSLQGKATWLTAAVDQKFRKLTGRHYDMLAESFQLYHSSYDSSLGAYVVSGGVRGLYTIMEGIVMKDRAGYVYAAHIQDGDKVYYYTSNPTYKHKLPRAVNEWRSRFSDYPVSYFYK</sequence>
<organism evidence="2 3">
    <name type="scientific">Fictibacillus macauensis ZFHKF-1</name>
    <dbReference type="NCBI Taxonomy" id="1196324"/>
    <lineage>
        <taxon>Bacteria</taxon>
        <taxon>Bacillati</taxon>
        <taxon>Bacillota</taxon>
        <taxon>Bacilli</taxon>
        <taxon>Bacillales</taxon>
        <taxon>Fictibacillaceae</taxon>
        <taxon>Fictibacillus</taxon>
    </lineage>
</organism>
<evidence type="ECO:0000313" key="3">
    <source>
        <dbReference type="Proteomes" id="UP000004080"/>
    </source>
</evidence>
<accession>I8AF51</accession>
<proteinExistence type="predicted"/>
<name>I8AF51_9BACL</name>
<reference evidence="2 3" key="1">
    <citation type="journal article" date="2012" name="J. Bacteriol.">
        <title>Genome of Bacillus macauensis ZFHKF-1, a Long-Chain-Forming Bacterium.</title>
        <authorList>
            <person name="Cai L."/>
            <person name="Zhang T."/>
        </authorList>
    </citation>
    <scope>NUCLEOTIDE SEQUENCE [LARGE SCALE GENOMIC DNA]</scope>
    <source>
        <strain evidence="2 3">ZFHKF-1</strain>
    </source>
</reference>
<dbReference type="eggNOG" id="COG4461">
    <property type="taxonomic scope" value="Bacteria"/>
</dbReference>
<dbReference type="RefSeq" id="WP_007203680.1">
    <property type="nucleotide sequence ID" value="NZ_AKKV01000042.1"/>
</dbReference>
<feature type="chain" id="PRO_5038615739" evidence="1">
    <location>
        <begin position="23"/>
        <end position="250"/>
    </location>
</feature>
<dbReference type="AlphaFoldDB" id="I8AF51"/>
<dbReference type="PATRIC" id="fig|1196324.3.peg.3683"/>
<evidence type="ECO:0000256" key="1">
    <source>
        <dbReference type="SAM" id="SignalP"/>
    </source>
</evidence>
<dbReference type="Proteomes" id="UP000004080">
    <property type="component" value="Unassembled WGS sequence"/>
</dbReference>
<keyword evidence="1" id="KW-0732">Signal</keyword>
<dbReference type="OrthoDB" id="2086244at2"/>
<keyword evidence="3" id="KW-1185">Reference proteome</keyword>
<gene>
    <name evidence="2" type="ORF">A374_18054</name>
</gene>
<protein>
    <submittedName>
        <fullName evidence="2">Uncharacterized protein</fullName>
    </submittedName>
</protein>
<feature type="signal peptide" evidence="1">
    <location>
        <begin position="1"/>
        <end position="22"/>
    </location>
</feature>
<dbReference type="EMBL" id="AKKV01000042">
    <property type="protein sequence ID" value="EIT83964.1"/>
    <property type="molecule type" value="Genomic_DNA"/>
</dbReference>
<evidence type="ECO:0000313" key="2">
    <source>
        <dbReference type="EMBL" id="EIT83964.1"/>
    </source>
</evidence>
<dbReference type="STRING" id="1196324.A374_18054"/>